<organism evidence="1 2">
    <name type="scientific">Micromonospora rifamycinica</name>
    <dbReference type="NCBI Taxonomy" id="291594"/>
    <lineage>
        <taxon>Bacteria</taxon>
        <taxon>Bacillati</taxon>
        <taxon>Actinomycetota</taxon>
        <taxon>Actinomycetes</taxon>
        <taxon>Micromonosporales</taxon>
        <taxon>Micromonosporaceae</taxon>
        <taxon>Micromonospora</taxon>
    </lineage>
</organism>
<name>A0A109IMT3_9ACTN</name>
<reference evidence="2" key="1">
    <citation type="submission" date="2016-06" db="EMBL/GenBank/DDBJ databases">
        <authorList>
            <person name="Varghese N."/>
            <person name="Submissions Spin"/>
        </authorList>
    </citation>
    <scope>NUCLEOTIDE SEQUENCE [LARGE SCALE GENOMIC DNA]</scope>
    <source>
        <strain evidence="2">DSM 44983</strain>
    </source>
</reference>
<keyword evidence="2" id="KW-1185">Reference proteome</keyword>
<evidence type="ECO:0000313" key="2">
    <source>
        <dbReference type="Proteomes" id="UP000198226"/>
    </source>
</evidence>
<accession>A0A109IMT3</accession>
<dbReference type="AlphaFoldDB" id="A0A109IMT3"/>
<protein>
    <recommendedName>
        <fullName evidence="3">CBS domain-containing protein</fullName>
    </recommendedName>
</protein>
<gene>
    <name evidence="1" type="ORF">GA0070623_1556</name>
</gene>
<dbReference type="EMBL" id="LT607752">
    <property type="protein sequence ID" value="SCG48237.1"/>
    <property type="molecule type" value="Genomic_DNA"/>
</dbReference>
<dbReference type="OrthoDB" id="3403007at2"/>
<sequence>MGLTARDVMLTDHRVVETEHGPPERADELTLGVDGRGTPRWVAGPGGRGPALLIAASTPVDELLTSDALIRLLSELPALVVVDDSGRPMGVVSAEALAEQVLRHLGRAAWPTYGIEPLEAEVPFGMDDPLLAGSLRPPTLPIRVFCQYCGALNHFDEFPEPEQDCVAGGHQLRAVWW</sequence>
<evidence type="ECO:0008006" key="3">
    <source>
        <dbReference type="Google" id="ProtNLM"/>
    </source>
</evidence>
<dbReference type="Proteomes" id="UP000198226">
    <property type="component" value="Chromosome I"/>
</dbReference>
<proteinExistence type="predicted"/>
<dbReference type="RefSeq" id="WP_067304287.1">
    <property type="nucleotide sequence ID" value="NZ_LRMV01000022.1"/>
</dbReference>
<evidence type="ECO:0000313" key="1">
    <source>
        <dbReference type="EMBL" id="SCG48237.1"/>
    </source>
</evidence>